<dbReference type="GO" id="GO:0016491">
    <property type="term" value="F:oxidoreductase activity"/>
    <property type="evidence" value="ECO:0007669"/>
    <property type="project" value="UniProtKB-KW"/>
</dbReference>
<dbReference type="HOGENOM" id="CLU_019145_2_1_1"/>
<name>A0A022W0W0_TRIRU</name>
<dbReference type="InterPro" id="IPR025337">
    <property type="entry name" value="Questin_oxidase-like"/>
</dbReference>
<dbReference type="OrthoDB" id="10004862at2759"/>
<dbReference type="PANTHER" id="PTHR35870:SF1">
    <property type="entry name" value="PROTEIN, PUTATIVE (AFU_ORTHOLOGUE AFUA_5G03330)-RELATED"/>
    <property type="match status" value="1"/>
</dbReference>
<sequence>MSCRIFTRNILSASGFLTRSPLSSKQIPTAVPSLILLIKPAARLRTTSPCVQRRQITMASPNNIKLSVTDAPVFSFNPKVETAEKASELLQKDEQEHNIYFNDMGFHNHIDHHVLSIYALGASPEDVDRAYASGSSYQRPALPVDEDVVKRLSNKDEFRKLAGKREHYPNFLHFFKQEIESKGVGSVVQKYLFAGGEFADEMLARLFGGLIHPLIHLGFGIEFNQPSIIAQGLAQTATHNKQLETFFQSAEKMARDAGKPSNKTLVQLQDELRNDSDIKRSVEWADSSKFFDGVMHRCPEKMIEYASQFNVDPSQFDEKLAELINSTVYFTGTAQNPKKAIRFDFFYIHALNSNIFLPAFFAQSWMTKENKVRLLEWKARNDLLTYVSRGCTEPHLEDITNYPAKLDWKGVFKETVALKQDDGHAAKFIRHIAHGEKVCKPYEEKDGFRIKGDMWLKLGNMLVDSIHAPGPNWVRSAGFEEAWEEIPARQ</sequence>
<keyword evidence="1" id="KW-0560">Oxidoreductase</keyword>
<evidence type="ECO:0000313" key="2">
    <source>
        <dbReference type="EMBL" id="EZF52025.1"/>
    </source>
</evidence>
<dbReference type="AlphaFoldDB" id="A0A022W0W0"/>
<evidence type="ECO:0008006" key="3">
    <source>
        <dbReference type="Google" id="ProtNLM"/>
    </source>
</evidence>
<dbReference type="Pfam" id="PF14027">
    <property type="entry name" value="Questin_oxidase"/>
    <property type="match status" value="1"/>
</dbReference>
<dbReference type="PANTHER" id="PTHR35870">
    <property type="entry name" value="PROTEIN, PUTATIVE (AFU_ORTHOLOGUE AFUA_5G03330)-RELATED"/>
    <property type="match status" value="1"/>
</dbReference>
<protein>
    <recommendedName>
        <fullName evidence="3">HypA-like protein</fullName>
    </recommendedName>
</protein>
<accession>A0A022W0W0</accession>
<dbReference type="EMBL" id="KK207857">
    <property type="protein sequence ID" value="EZF52025.1"/>
    <property type="molecule type" value="Genomic_DNA"/>
</dbReference>
<organism evidence="2">
    <name type="scientific">Trichophyton rubrum CBS 288.86</name>
    <dbReference type="NCBI Taxonomy" id="1215330"/>
    <lineage>
        <taxon>Eukaryota</taxon>
        <taxon>Fungi</taxon>
        <taxon>Dikarya</taxon>
        <taxon>Ascomycota</taxon>
        <taxon>Pezizomycotina</taxon>
        <taxon>Eurotiomycetes</taxon>
        <taxon>Eurotiomycetidae</taxon>
        <taxon>Onygenales</taxon>
        <taxon>Arthrodermataceae</taxon>
        <taxon>Trichophyton</taxon>
    </lineage>
</organism>
<dbReference type="Proteomes" id="UP000023758">
    <property type="component" value="Unassembled WGS sequence"/>
</dbReference>
<reference evidence="2" key="1">
    <citation type="submission" date="2014-02" db="EMBL/GenBank/DDBJ databases">
        <title>The Genome Sequence of Trichophyton rubrum (morphotype fischeri) CBS 288.86.</title>
        <authorList>
            <consortium name="The Broad Institute Genomics Platform"/>
            <person name="Cuomo C.A."/>
            <person name="White T.C."/>
            <person name="Graser Y."/>
            <person name="Martinez-Rossi N."/>
            <person name="Heitman J."/>
            <person name="Young S.K."/>
            <person name="Zeng Q."/>
            <person name="Gargeya S."/>
            <person name="Abouelleil A."/>
            <person name="Alvarado L."/>
            <person name="Chapman S.B."/>
            <person name="Gainer-Dewar J."/>
            <person name="Goldberg J."/>
            <person name="Griggs A."/>
            <person name="Gujja S."/>
            <person name="Hansen M."/>
            <person name="Howarth C."/>
            <person name="Imamovic A."/>
            <person name="Larimer J."/>
            <person name="Martinez D."/>
            <person name="Murphy C."/>
            <person name="Pearson M.D."/>
            <person name="Persinoti G."/>
            <person name="Poon T."/>
            <person name="Priest M."/>
            <person name="Roberts A.D."/>
            <person name="Saif S."/>
            <person name="Shea T.D."/>
            <person name="Sykes S.N."/>
            <person name="Wortman J."/>
            <person name="Nusbaum C."/>
            <person name="Birren B."/>
        </authorList>
    </citation>
    <scope>NUCLEOTIDE SEQUENCE [LARGE SCALE GENOMIC DNA]</scope>
    <source>
        <strain evidence="2">CBS 288.86</strain>
    </source>
</reference>
<gene>
    <name evidence="2" type="ORF">H103_04758</name>
</gene>
<proteinExistence type="predicted"/>
<evidence type="ECO:0000256" key="1">
    <source>
        <dbReference type="ARBA" id="ARBA00023002"/>
    </source>
</evidence>